<evidence type="ECO:0000256" key="1">
    <source>
        <dbReference type="SAM" id="MobiDB-lite"/>
    </source>
</evidence>
<gene>
    <name evidence="2" type="ORF">KFK09_029392</name>
</gene>
<evidence type="ECO:0000313" key="2">
    <source>
        <dbReference type="EMBL" id="KAI0485957.1"/>
    </source>
</evidence>
<feature type="region of interest" description="Disordered" evidence="1">
    <location>
        <begin position="1"/>
        <end position="86"/>
    </location>
</feature>
<feature type="compositionally biased region" description="Low complexity" evidence="1">
    <location>
        <begin position="14"/>
        <end position="23"/>
    </location>
</feature>
<name>A0A8T3A0B3_DENNO</name>
<keyword evidence="3" id="KW-1185">Reference proteome</keyword>
<proteinExistence type="predicted"/>
<feature type="compositionally biased region" description="Low complexity" evidence="1">
    <location>
        <begin position="50"/>
        <end position="64"/>
    </location>
</feature>
<sequence length="130" mass="13715">MASAGSQGHRRQPAMASAARATAGSLTPIMPQPGPPQAACHGLRRLSAKASAGCCQPAPPQAASHGLRRQPARASAGSQPWPPQAAYHGLRRQPAIAFASCQPGPPHINLIFRIQQSRQEFHPLRAIQLL</sequence>
<dbReference type="EMBL" id="JAGYWB010000045">
    <property type="protein sequence ID" value="KAI0485957.1"/>
    <property type="molecule type" value="Genomic_DNA"/>
</dbReference>
<protein>
    <submittedName>
        <fullName evidence="2">Uncharacterized protein</fullName>
    </submittedName>
</protein>
<accession>A0A8T3A0B3</accession>
<dbReference type="Proteomes" id="UP000829196">
    <property type="component" value="Unassembled WGS sequence"/>
</dbReference>
<reference evidence="2" key="1">
    <citation type="journal article" date="2022" name="Front. Genet.">
        <title>Chromosome-Scale Assembly of the Dendrobium nobile Genome Provides Insights Into the Molecular Mechanism of the Biosynthesis of the Medicinal Active Ingredient of Dendrobium.</title>
        <authorList>
            <person name="Xu Q."/>
            <person name="Niu S.-C."/>
            <person name="Li K.-L."/>
            <person name="Zheng P.-J."/>
            <person name="Zhang X.-J."/>
            <person name="Jia Y."/>
            <person name="Liu Y."/>
            <person name="Niu Y.-X."/>
            <person name="Yu L.-H."/>
            <person name="Chen D.-F."/>
            <person name="Zhang G.-Q."/>
        </authorList>
    </citation>
    <scope>NUCLEOTIDE SEQUENCE</scope>
    <source>
        <tissue evidence="2">Leaf</tissue>
    </source>
</reference>
<dbReference type="AlphaFoldDB" id="A0A8T3A0B3"/>
<organism evidence="2 3">
    <name type="scientific">Dendrobium nobile</name>
    <name type="common">Orchid</name>
    <dbReference type="NCBI Taxonomy" id="94219"/>
    <lineage>
        <taxon>Eukaryota</taxon>
        <taxon>Viridiplantae</taxon>
        <taxon>Streptophyta</taxon>
        <taxon>Embryophyta</taxon>
        <taxon>Tracheophyta</taxon>
        <taxon>Spermatophyta</taxon>
        <taxon>Magnoliopsida</taxon>
        <taxon>Liliopsida</taxon>
        <taxon>Asparagales</taxon>
        <taxon>Orchidaceae</taxon>
        <taxon>Epidendroideae</taxon>
        <taxon>Malaxideae</taxon>
        <taxon>Dendrobiinae</taxon>
        <taxon>Dendrobium</taxon>
    </lineage>
</organism>
<evidence type="ECO:0000313" key="3">
    <source>
        <dbReference type="Proteomes" id="UP000829196"/>
    </source>
</evidence>
<comment type="caution">
    <text evidence="2">The sequence shown here is derived from an EMBL/GenBank/DDBJ whole genome shotgun (WGS) entry which is preliminary data.</text>
</comment>